<reference evidence="1 2" key="1">
    <citation type="journal article" date="2024" name="Proc. Natl. Acad. Sci. U.S.A.">
        <title>The evolutionary genomics of adaptation to stress in wild rhizobium bacteria.</title>
        <authorList>
            <person name="Kehlet-Delgado H."/>
            <person name="Montoya A.P."/>
            <person name="Jensen K.T."/>
            <person name="Wendlandt C.E."/>
            <person name="Dexheimer C."/>
            <person name="Roberts M."/>
            <person name="Torres Martinez L."/>
            <person name="Friesen M.L."/>
            <person name="Griffitts J.S."/>
            <person name="Porter S.S."/>
        </authorList>
    </citation>
    <scope>NUCLEOTIDE SEQUENCE [LARGE SCALE GENOMIC DNA]</scope>
    <source>
        <strain evidence="1 2">M0468</strain>
    </source>
</reference>
<sequence>MAKRMVTFVFDSLAATGLLSSLAKAAEGFPEFGNALVDFIESGDELFLLKPNRRSASGTNHLVVRLDPSDSLVGLVATFRARNPDFGLLEHFHPATSPADFSTSIGGAQP</sequence>
<gene>
    <name evidence="1" type="ORF">NKI81_26540</name>
</gene>
<dbReference type="Proteomes" id="UP001480082">
    <property type="component" value="Unassembled WGS sequence"/>
</dbReference>
<protein>
    <submittedName>
        <fullName evidence="1">Uncharacterized protein</fullName>
    </submittedName>
</protein>
<name>A0ACC6T6D6_9HYPH</name>
<proteinExistence type="predicted"/>
<evidence type="ECO:0000313" key="1">
    <source>
        <dbReference type="EMBL" id="MER9287460.1"/>
    </source>
</evidence>
<organism evidence="1 2">
    <name type="scientific">Mesorhizobium australicum</name>
    <dbReference type="NCBI Taxonomy" id="536018"/>
    <lineage>
        <taxon>Bacteria</taxon>
        <taxon>Pseudomonadati</taxon>
        <taxon>Pseudomonadota</taxon>
        <taxon>Alphaproteobacteria</taxon>
        <taxon>Hyphomicrobiales</taxon>
        <taxon>Phyllobacteriaceae</taxon>
        <taxon>Mesorhizobium</taxon>
    </lineage>
</organism>
<comment type="caution">
    <text evidence="1">The sequence shown here is derived from an EMBL/GenBank/DDBJ whole genome shotgun (WGS) entry which is preliminary data.</text>
</comment>
<dbReference type="EMBL" id="JAMYRI010000021">
    <property type="protein sequence ID" value="MER9287460.1"/>
    <property type="molecule type" value="Genomic_DNA"/>
</dbReference>
<accession>A0ACC6T6D6</accession>
<evidence type="ECO:0000313" key="2">
    <source>
        <dbReference type="Proteomes" id="UP001480082"/>
    </source>
</evidence>
<keyword evidence="2" id="KW-1185">Reference proteome</keyword>